<evidence type="ECO:0000313" key="3">
    <source>
        <dbReference type="EMBL" id="MFD1066800.1"/>
    </source>
</evidence>
<dbReference type="Gene3D" id="3.90.230.10">
    <property type="entry name" value="Creatinase/methionine aminopeptidase superfamily"/>
    <property type="match status" value="1"/>
</dbReference>
<dbReference type="InterPro" id="IPR029149">
    <property type="entry name" value="Creatin/AminoP/Spt16_N"/>
</dbReference>
<feature type="domain" description="Creatinase N-terminal" evidence="2">
    <location>
        <begin position="12"/>
        <end position="157"/>
    </location>
</feature>
<accession>A0ABW3NJR1</accession>
<gene>
    <name evidence="3" type="ORF">ACFQ19_12250</name>
</gene>
<dbReference type="SUPFAM" id="SSF55920">
    <property type="entry name" value="Creatinase/aminopeptidase"/>
    <property type="match status" value="1"/>
</dbReference>
<evidence type="ECO:0000259" key="1">
    <source>
        <dbReference type="Pfam" id="PF00557"/>
    </source>
</evidence>
<dbReference type="SUPFAM" id="SSF53092">
    <property type="entry name" value="Creatinase/prolidase N-terminal domain"/>
    <property type="match status" value="1"/>
</dbReference>
<organism evidence="3 4">
    <name type="scientific">Oceanobacillus locisalsi</name>
    <dbReference type="NCBI Taxonomy" id="546107"/>
    <lineage>
        <taxon>Bacteria</taxon>
        <taxon>Bacillati</taxon>
        <taxon>Bacillota</taxon>
        <taxon>Bacilli</taxon>
        <taxon>Bacillales</taxon>
        <taxon>Bacillaceae</taxon>
        <taxon>Oceanobacillus</taxon>
    </lineage>
</organism>
<dbReference type="RefSeq" id="WP_379592462.1">
    <property type="nucleotide sequence ID" value="NZ_JBHTKK010000014.1"/>
</dbReference>
<comment type="caution">
    <text evidence="3">The sequence shown here is derived from an EMBL/GenBank/DDBJ whole genome shotgun (WGS) entry which is preliminary data.</text>
</comment>
<dbReference type="Gene3D" id="3.40.350.10">
    <property type="entry name" value="Creatinase/prolidase N-terminal domain"/>
    <property type="match status" value="1"/>
</dbReference>
<dbReference type="InterPro" id="IPR000994">
    <property type="entry name" value="Pept_M24"/>
</dbReference>
<dbReference type="InterPro" id="IPR050659">
    <property type="entry name" value="Peptidase_M24B"/>
</dbReference>
<dbReference type="PANTHER" id="PTHR46112:SF2">
    <property type="entry name" value="XAA-PRO AMINOPEPTIDASE P-RELATED"/>
    <property type="match status" value="1"/>
</dbReference>
<dbReference type="PANTHER" id="PTHR46112">
    <property type="entry name" value="AMINOPEPTIDASE"/>
    <property type="match status" value="1"/>
</dbReference>
<dbReference type="Proteomes" id="UP001597041">
    <property type="component" value="Unassembled WGS sequence"/>
</dbReference>
<keyword evidence="4" id="KW-1185">Reference proteome</keyword>
<reference evidence="4" key="1">
    <citation type="journal article" date="2019" name="Int. J. Syst. Evol. Microbiol.">
        <title>The Global Catalogue of Microorganisms (GCM) 10K type strain sequencing project: providing services to taxonomists for standard genome sequencing and annotation.</title>
        <authorList>
            <consortium name="The Broad Institute Genomics Platform"/>
            <consortium name="The Broad Institute Genome Sequencing Center for Infectious Disease"/>
            <person name="Wu L."/>
            <person name="Ma J."/>
        </authorList>
    </citation>
    <scope>NUCLEOTIDE SEQUENCE [LARGE SCALE GENOMIC DNA]</scope>
    <source>
        <strain evidence="4">CCUG 56608</strain>
    </source>
</reference>
<protein>
    <submittedName>
        <fullName evidence="3">M24 family metallopeptidase</fullName>
    </submittedName>
</protein>
<name>A0ABW3NJR1_9BACI</name>
<dbReference type="Pfam" id="PF00557">
    <property type="entry name" value="Peptidase_M24"/>
    <property type="match status" value="1"/>
</dbReference>
<evidence type="ECO:0000313" key="4">
    <source>
        <dbReference type="Proteomes" id="UP001597041"/>
    </source>
</evidence>
<proteinExistence type="predicted"/>
<feature type="domain" description="Peptidase M24" evidence="1">
    <location>
        <begin position="164"/>
        <end position="373"/>
    </location>
</feature>
<dbReference type="InterPro" id="IPR000587">
    <property type="entry name" value="Creatinase_N"/>
</dbReference>
<evidence type="ECO:0000259" key="2">
    <source>
        <dbReference type="Pfam" id="PF01321"/>
    </source>
</evidence>
<sequence length="389" mass="43968">MLNFAKREYQTRLKKTKQSMEKQGINVLLITDPANISYLTGFNAWSFYVHQLLIIIDQEKEPIWAGRGIDASAAKITTWLSEDNILPYSDDHVQSTEKHPMDFVAGILKEKGQSNKTIAAEFDAYYFTARNYIQLTQQLPNATFVDGTTLVNWIRIIKSEQEIEYIKRAATIVTETMYKGIERIKAGVRECDVVADIFHKQISGTEEFGGDYTSIVPLLPSGEKTSACHLTWTDEVYKEGDPVVLELAGCHKRYHSPLARTLVIGKPTSEMEELADVTIEGIEAALDVIKPGVTCEEVELAWKRSIEKRGFEKESRLGYSTGLNYPPDWGEHTASLRSGDQTVLQPNMVFHMIPGIWMDTYGIEISETFRVTENGVEVLANVDRKLFIN</sequence>
<dbReference type="CDD" id="cd01066">
    <property type="entry name" value="APP_MetAP"/>
    <property type="match status" value="1"/>
</dbReference>
<dbReference type="Pfam" id="PF01321">
    <property type="entry name" value="Creatinase_N"/>
    <property type="match status" value="1"/>
</dbReference>
<dbReference type="EMBL" id="JBHTKK010000014">
    <property type="protein sequence ID" value="MFD1066800.1"/>
    <property type="molecule type" value="Genomic_DNA"/>
</dbReference>
<dbReference type="InterPro" id="IPR036005">
    <property type="entry name" value="Creatinase/aminopeptidase-like"/>
</dbReference>